<dbReference type="Proteomes" id="UP000178042">
    <property type="component" value="Unassembled WGS sequence"/>
</dbReference>
<proteinExistence type="predicted"/>
<dbReference type="AlphaFoldDB" id="A0A1F6DC26"/>
<evidence type="ECO:0000313" key="1">
    <source>
        <dbReference type="EMBL" id="OGG58988.1"/>
    </source>
</evidence>
<evidence type="ECO:0000313" key="2">
    <source>
        <dbReference type="Proteomes" id="UP000178042"/>
    </source>
</evidence>
<protein>
    <submittedName>
        <fullName evidence="1">Uncharacterized protein</fullName>
    </submittedName>
</protein>
<name>A0A1F6DC26_9BACT</name>
<organism evidence="1 2">
    <name type="scientific">Candidatus Kaiserbacteria bacterium RIFCSPHIGHO2_02_FULL_49_16</name>
    <dbReference type="NCBI Taxonomy" id="1798490"/>
    <lineage>
        <taxon>Bacteria</taxon>
        <taxon>Candidatus Kaiseribacteriota</taxon>
    </lineage>
</organism>
<accession>A0A1F6DC26</accession>
<comment type="caution">
    <text evidence="1">The sequence shown here is derived from an EMBL/GenBank/DDBJ whole genome shotgun (WGS) entry which is preliminary data.</text>
</comment>
<dbReference type="EMBL" id="MFLD01000031">
    <property type="protein sequence ID" value="OGG58988.1"/>
    <property type="molecule type" value="Genomic_DNA"/>
</dbReference>
<gene>
    <name evidence="1" type="ORF">A3C86_01220</name>
</gene>
<sequence>MSSCVDAVYTTPTLLFDSFVVSAPRADRRRTQTLRRLSQKKCTAFFPRSSAFVPRHSAVSAKH</sequence>
<reference evidence="1 2" key="1">
    <citation type="journal article" date="2016" name="Nat. Commun.">
        <title>Thousands of microbial genomes shed light on interconnected biogeochemical processes in an aquifer system.</title>
        <authorList>
            <person name="Anantharaman K."/>
            <person name="Brown C.T."/>
            <person name="Hug L.A."/>
            <person name="Sharon I."/>
            <person name="Castelle C.J."/>
            <person name="Probst A.J."/>
            <person name="Thomas B.C."/>
            <person name="Singh A."/>
            <person name="Wilkins M.J."/>
            <person name="Karaoz U."/>
            <person name="Brodie E.L."/>
            <person name="Williams K.H."/>
            <person name="Hubbard S.S."/>
            <person name="Banfield J.F."/>
        </authorList>
    </citation>
    <scope>NUCLEOTIDE SEQUENCE [LARGE SCALE GENOMIC DNA]</scope>
</reference>